<evidence type="ECO:0000256" key="6">
    <source>
        <dbReference type="ARBA" id="ARBA00022723"/>
    </source>
</evidence>
<dbReference type="Gene3D" id="1.10.630.10">
    <property type="entry name" value="Cytochrome P450"/>
    <property type="match status" value="1"/>
</dbReference>
<evidence type="ECO:0000256" key="20">
    <source>
        <dbReference type="ARBA" id="ARBA00070763"/>
    </source>
</evidence>
<dbReference type="PRINTS" id="PR00463">
    <property type="entry name" value="EP450I"/>
</dbReference>
<dbReference type="Pfam" id="PF00067">
    <property type="entry name" value="p450"/>
    <property type="match status" value="1"/>
</dbReference>
<comment type="catalytic activity">
    <reaction evidence="15">
        <text>tetradecanoate + reduced [NADPH--hemoprotein reductase] + O2 = 14-hydroxytetradecanoate + oxidized [NADPH--hemoprotein reductase] + H2O + H(+)</text>
        <dbReference type="Rhea" id="RHEA:40203"/>
        <dbReference type="Rhea" id="RHEA-COMP:11964"/>
        <dbReference type="Rhea" id="RHEA-COMP:11965"/>
        <dbReference type="ChEBI" id="CHEBI:15377"/>
        <dbReference type="ChEBI" id="CHEBI:15378"/>
        <dbReference type="ChEBI" id="CHEBI:15379"/>
        <dbReference type="ChEBI" id="CHEBI:30807"/>
        <dbReference type="ChEBI" id="CHEBI:57618"/>
        <dbReference type="ChEBI" id="CHEBI:58210"/>
        <dbReference type="ChEBI" id="CHEBI:77033"/>
    </reaction>
    <physiologicalReaction direction="left-to-right" evidence="15">
        <dbReference type="Rhea" id="RHEA:40204"/>
    </physiologicalReaction>
</comment>
<evidence type="ECO:0000256" key="1">
    <source>
        <dbReference type="ARBA" id="ARBA00001971"/>
    </source>
</evidence>
<dbReference type="GO" id="GO:0020037">
    <property type="term" value="F:heme binding"/>
    <property type="evidence" value="ECO:0007669"/>
    <property type="project" value="InterPro"/>
</dbReference>
<evidence type="ECO:0000256" key="3">
    <source>
        <dbReference type="ARBA" id="ARBA00004872"/>
    </source>
</evidence>
<evidence type="ECO:0000256" key="12">
    <source>
        <dbReference type="ARBA" id="ARBA00050386"/>
    </source>
</evidence>
<keyword evidence="26" id="KW-1185">Reference proteome</keyword>
<evidence type="ECO:0000256" key="21">
    <source>
        <dbReference type="ARBA" id="ARBA00076651"/>
    </source>
</evidence>
<evidence type="ECO:0000256" key="9">
    <source>
        <dbReference type="ARBA" id="ARBA00023004"/>
    </source>
</evidence>
<name>A0AAX6PIU2_HETGA</name>
<evidence type="ECO:0000256" key="19">
    <source>
        <dbReference type="ARBA" id="ARBA00066560"/>
    </source>
</evidence>
<dbReference type="CDD" id="cd20680">
    <property type="entry name" value="CYP4V"/>
    <property type="match status" value="1"/>
</dbReference>
<feature type="binding site" description="axial binding residue" evidence="23">
    <location>
        <position position="467"/>
    </location>
    <ligand>
        <name>heme</name>
        <dbReference type="ChEBI" id="CHEBI:30413"/>
    </ligand>
    <ligandPart>
        <name>Fe</name>
        <dbReference type="ChEBI" id="CHEBI:18248"/>
    </ligandPart>
</feature>
<evidence type="ECO:0000256" key="18">
    <source>
        <dbReference type="ARBA" id="ARBA00066547"/>
    </source>
</evidence>
<keyword evidence="8 24" id="KW-0560">Oxidoreductase</keyword>
<dbReference type="FunFam" id="1.10.630.10:FF:000035">
    <property type="entry name" value="CYtochrome P450 family"/>
    <property type="match status" value="1"/>
</dbReference>
<evidence type="ECO:0000256" key="17">
    <source>
        <dbReference type="ARBA" id="ARBA00057964"/>
    </source>
</evidence>
<dbReference type="GeneID" id="101716986"/>
<dbReference type="EC" id="1.14.14.79" evidence="18"/>
<dbReference type="InterPro" id="IPR050196">
    <property type="entry name" value="Cytochrome_P450_Monoox"/>
</dbReference>
<keyword evidence="10 24" id="KW-0503">Monooxygenase</keyword>
<dbReference type="RefSeq" id="XP_004853105.1">
    <property type="nucleotide sequence ID" value="XM_004853048.3"/>
</dbReference>
<dbReference type="PRINTS" id="PR00385">
    <property type="entry name" value="P450"/>
</dbReference>
<evidence type="ECO:0000256" key="7">
    <source>
        <dbReference type="ARBA" id="ARBA00022824"/>
    </source>
</evidence>
<keyword evidence="25" id="KW-0812">Transmembrane</keyword>
<keyword evidence="7" id="KW-0256">Endoplasmic reticulum</keyword>
<keyword evidence="11 25" id="KW-0472">Membrane</keyword>
<dbReference type="GO" id="GO:0102033">
    <property type="term" value="F:long-chain fatty acid omega-hydroxylase activity"/>
    <property type="evidence" value="ECO:0007669"/>
    <property type="project" value="UniProtKB-EC"/>
</dbReference>
<dbReference type="PROSITE" id="PS00086">
    <property type="entry name" value="CYTOCHROME_P450"/>
    <property type="match status" value="1"/>
</dbReference>
<reference evidence="27" key="1">
    <citation type="submission" date="2025-08" db="UniProtKB">
        <authorList>
            <consortium name="RefSeq"/>
        </authorList>
    </citation>
    <scope>IDENTIFICATION</scope>
</reference>
<comment type="pathway">
    <text evidence="3">Lipid metabolism; fatty acid metabolism.</text>
</comment>
<dbReference type="GO" id="GO:0005506">
    <property type="term" value="F:iron ion binding"/>
    <property type="evidence" value="ECO:0007669"/>
    <property type="project" value="InterPro"/>
</dbReference>
<comment type="catalytic activity">
    <reaction evidence="16">
        <text>dodecanoate + reduced [NADPH--hemoprotein reductase] + O2 = 12-hydroxydodecanoate + oxidized [NADPH--hemoprotein reductase] + H2O + H(+)</text>
        <dbReference type="Rhea" id="RHEA:38947"/>
        <dbReference type="Rhea" id="RHEA-COMP:11964"/>
        <dbReference type="Rhea" id="RHEA-COMP:11965"/>
        <dbReference type="ChEBI" id="CHEBI:15377"/>
        <dbReference type="ChEBI" id="CHEBI:15378"/>
        <dbReference type="ChEBI" id="CHEBI:15379"/>
        <dbReference type="ChEBI" id="CHEBI:18262"/>
        <dbReference type="ChEBI" id="CHEBI:36204"/>
        <dbReference type="ChEBI" id="CHEBI:57618"/>
        <dbReference type="ChEBI" id="CHEBI:58210"/>
    </reaction>
    <physiologicalReaction direction="left-to-right" evidence="16">
        <dbReference type="Rhea" id="RHEA:38948"/>
    </physiologicalReaction>
</comment>
<gene>
    <name evidence="27" type="primary">LOC101716986</name>
</gene>
<dbReference type="InterPro" id="IPR017972">
    <property type="entry name" value="Cyt_P450_CS"/>
</dbReference>
<evidence type="ECO:0000256" key="22">
    <source>
        <dbReference type="ARBA" id="ARBA00079181"/>
    </source>
</evidence>
<dbReference type="GO" id="GO:0005789">
    <property type="term" value="C:endoplasmic reticulum membrane"/>
    <property type="evidence" value="ECO:0007669"/>
    <property type="project" value="UniProtKB-SubCell"/>
</dbReference>
<evidence type="ECO:0000256" key="8">
    <source>
        <dbReference type="ARBA" id="ARBA00023002"/>
    </source>
</evidence>
<dbReference type="Proteomes" id="UP000694906">
    <property type="component" value="Unplaced"/>
</dbReference>
<evidence type="ECO:0000256" key="24">
    <source>
        <dbReference type="RuleBase" id="RU000461"/>
    </source>
</evidence>
<keyword evidence="25" id="KW-1133">Transmembrane helix</keyword>
<evidence type="ECO:0000256" key="25">
    <source>
        <dbReference type="SAM" id="Phobius"/>
    </source>
</evidence>
<proteinExistence type="inferred from homology"/>
<evidence type="ECO:0000313" key="26">
    <source>
        <dbReference type="Proteomes" id="UP000694906"/>
    </source>
</evidence>
<comment type="cofactor">
    <cofactor evidence="1 23">
        <name>heme</name>
        <dbReference type="ChEBI" id="CHEBI:30413"/>
    </cofactor>
</comment>
<evidence type="ECO:0000256" key="23">
    <source>
        <dbReference type="PIRSR" id="PIRSR602401-1"/>
    </source>
</evidence>
<keyword evidence="5 23" id="KW-0349">Heme</keyword>
<dbReference type="KEGG" id="hgl:101716986"/>
<comment type="subcellular location">
    <subcellularLocation>
        <location evidence="2">Endoplasmic reticulum membrane</location>
    </subcellularLocation>
</comment>
<protein>
    <recommendedName>
        <fullName evidence="20">Cytochrome P450 4V2</fullName>
        <ecNumber evidence="18">1.14.14.79</ecNumber>
        <ecNumber evidence="19">1.14.14.80</ecNumber>
    </recommendedName>
    <alternativeName>
        <fullName evidence="21">Docosahexaenoic acid omega-hydroxylase CYP4V2</fullName>
    </alternativeName>
    <alternativeName>
        <fullName evidence="22">Long-chain fatty acid omega-monooxygenase</fullName>
    </alternativeName>
</protein>
<comment type="catalytic activity">
    <reaction evidence="12">
        <text>(4Z,7Z,10Z,13Z,16Z,19Z)-docosahexaenoate + reduced [NADPH--hemoprotein reductase] + O2 = 22-hydroxy-(4Z,7Z,10Z,13Z,16Z,19Z)-docosahexaenoate + oxidized [NADPH--hemoprotein reductase] + H2O + H(+)</text>
        <dbReference type="Rhea" id="RHEA:40155"/>
        <dbReference type="Rhea" id="RHEA-COMP:11964"/>
        <dbReference type="Rhea" id="RHEA-COMP:11965"/>
        <dbReference type="ChEBI" id="CHEBI:15377"/>
        <dbReference type="ChEBI" id="CHEBI:15378"/>
        <dbReference type="ChEBI" id="CHEBI:15379"/>
        <dbReference type="ChEBI" id="CHEBI:57618"/>
        <dbReference type="ChEBI" id="CHEBI:58210"/>
        <dbReference type="ChEBI" id="CHEBI:77015"/>
        <dbReference type="ChEBI" id="CHEBI:77016"/>
        <dbReference type="EC" id="1.14.14.79"/>
    </reaction>
    <physiologicalReaction direction="left-to-right" evidence="12">
        <dbReference type="Rhea" id="RHEA:40156"/>
    </physiologicalReaction>
</comment>
<evidence type="ECO:0000256" key="16">
    <source>
        <dbReference type="ARBA" id="ARBA00052805"/>
    </source>
</evidence>
<dbReference type="AlphaFoldDB" id="A0AAX6PIU2"/>
<evidence type="ECO:0000256" key="15">
    <source>
        <dbReference type="ARBA" id="ARBA00052785"/>
    </source>
</evidence>
<dbReference type="SUPFAM" id="SSF48264">
    <property type="entry name" value="Cytochrome P450"/>
    <property type="match status" value="1"/>
</dbReference>
<evidence type="ECO:0000256" key="2">
    <source>
        <dbReference type="ARBA" id="ARBA00004586"/>
    </source>
</evidence>
<comment type="catalytic activity">
    <reaction evidence="14">
        <text>(5Z,8Z,11Z,14Z,17Z)-eicosapentaenoate + reduced [NADPH--hemoprotein reductase] + O2 = 20-hydroxy-(5Z,8Z,11Z,14Z,17Z)-eicosapentaenoate + oxidized [NADPH--hemoprotein reductase] + H2O + H(+)</text>
        <dbReference type="Rhea" id="RHEA:39791"/>
        <dbReference type="Rhea" id="RHEA-COMP:11964"/>
        <dbReference type="Rhea" id="RHEA-COMP:11965"/>
        <dbReference type="ChEBI" id="CHEBI:15377"/>
        <dbReference type="ChEBI" id="CHEBI:15378"/>
        <dbReference type="ChEBI" id="CHEBI:15379"/>
        <dbReference type="ChEBI" id="CHEBI:57618"/>
        <dbReference type="ChEBI" id="CHEBI:58210"/>
        <dbReference type="ChEBI" id="CHEBI:58562"/>
        <dbReference type="ChEBI" id="CHEBI:76639"/>
    </reaction>
    <physiologicalReaction direction="left-to-right" evidence="14">
        <dbReference type="Rhea" id="RHEA:39792"/>
    </physiologicalReaction>
</comment>
<dbReference type="InterPro" id="IPR001128">
    <property type="entry name" value="Cyt_P450"/>
</dbReference>
<feature type="transmembrane region" description="Helical" evidence="25">
    <location>
        <begin position="13"/>
        <end position="38"/>
    </location>
</feature>
<sequence length="535" mass="61671">MTGLWLGLVAQKLFVWGAASAVSLAGATLLLSVLQMLASYARKWLQMKPIPTVACAYPLVGHALLMKPNSTEFFQQLIQYTEEFRHMPLLKLWIGPVPMVVLYHAENVEVILASSKQIDKSFVYKFIQPWLGLGLLTSTGIKWRSRRKMLTPTFHFTILEDFLDVMNEQAKILVNKLEKHVNQEAFNCFFYITLCALDIICETAMGKNIGAQSNEDSKYVRAVYRMSDKIFRRMKMPWLWLDLWYLMFKEGREHKRDLKILHTFTKNVIAERVNEMKTNEESKGTDSGPVFSKKKGKAFLDLLLSVTDDEGNKLSPEDIREEVDTFMFEGHDTTASAINWSLYLLGSYPEIQKKVDNELDEVFGKSDRPVDLEDLKQLKYLDLVIKESLRIFPPVPLFARRLNEDCEVAGYKVVKGTEAVIVPYALHRDPRYFPNPEEFQPERFFPENAQGRHPYSYVPFSAGPRNCIGQKFAVMEEKTILSYILRQFWVESNQKREELGLSGELILRPNNGIWITLKRRNPDESQLCTPAVPLS</sequence>
<dbReference type="EC" id="1.14.14.80" evidence="19"/>
<evidence type="ECO:0000256" key="4">
    <source>
        <dbReference type="ARBA" id="ARBA00010617"/>
    </source>
</evidence>
<evidence type="ECO:0000256" key="11">
    <source>
        <dbReference type="ARBA" id="ARBA00023136"/>
    </source>
</evidence>
<evidence type="ECO:0000313" key="27">
    <source>
        <dbReference type="RefSeq" id="XP_004853105.1"/>
    </source>
</evidence>
<evidence type="ECO:0000256" key="10">
    <source>
        <dbReference type="ARBA" id="ARBA00023033"/>
    </source>
</evidence>
<comment type="similarity">
    <text evidence="4 24">Belongs to the cytochrome P450 family.</text>
</comment>
<comment type="catalytic activity">
    <reaction evidence="13">
        <text>hexadecanoate + reduced [NADPH--hemoprotein reductase] + O2 = 16-hydroxyhexadecanoate + oxidized [NADPH--hemoprotein reductase] + H2O + H(+)</text>
        <dbReference type="Rhea" id="RHEA:40199"/>
        <dbReference type="Rhea" id="RHEA-COMP:11964"/>
        <dbReference type="Rhea" id="RHEA-COMP:11965"/>
        <dbReference type="ChEBI" id="CHEBI:7896"/>
        <dbReference type="ChEBI" id="CHEBI:15377"/>
        <dbReference type="ChEBI" id="CHEBI:15378"/>
        <dbReference type="ChEBI" id="CHEBI:15379"/>
        <dbReference type="ChEBI" id="CHEBI:55329"/>
        <dbReference type="ChEBI" id="CHEBI:57618"/>
        <dbReference type="ChEBI" id="CHEBI:58210"/>
        <dbReference type="EC" id="1.14.14.80"/>
    </reaction>
    <physiologicalReaction direction="left-to-right" evidence="13">
        <dbReference type="Rhea" id="RHEA:40200"/>
    </physiologicalReaction>
</comment>
<evidence type="ECO:0000256" key="5">
    <source>
        <dbReference type="ARBA" id="ARBA00022617"/>
    </source>
</evidence>
<keyword evidence="9 23" id="KW-0408">Iron</keyword>
<organism evidence="26 27">
    <name type="scientific">Heterocephalus glaber</name>
    <name type="common">Naked mole rat</name>
    <dbReference type="NCBI Taxonomy" id="10181"/>
    <lineage>
        <taxon>Eukaryota</taxon>
        <taxon>Metazoa</taxon>
        <taxon>Chordata</taxon>
        <taxon>Craniata</taxon>
        <taxon>Vertebrata</taxon>
        <taxon>Euteleostomi</taxon>
        <taxon>Mammalia</taxon>
        <taxon>Eutheria</taxon>
        <taxon>Euarchontoglires</taxon>
        <taxon>Glires</taxon>
        <taxon>Rodentia</taxon>
        <taxon>Hystricomorpha</taxon>
        <taxon>Bathyergidae</taxon>
        <taxon>Heterocephalus</taxon>
    </lineage>
</organism>
<accession>A0AAX6PIU2</accession>
<dbReference type="InterPro" id="IPR002401">
    <property type="entry name" value="Cyt_P450_E_grp-I"/>
</dbReference>
<dbReference type="InterPro" id="IPR036396">
    <property type="entry name" value="Cyt_P450_sf"/>
</dbReference>
<evidence type="ECO:0000256" key="14">
    <source>
        <dbReference type="ARBA" id="ARBA00052522"/>
    </source>
</evidence>
<evidence type="ECO:0000256" key="13">
    <source>
        <dbReference type="ARBA" id="ARBA00051511"/>
    </source>
</evidence>
<comment type="function">
    <text evidence="17">A cytochrome P450 monooxygenase involved in fatty acid metabolism in the eye. Catalyzes the omega-hydroxylation of polyunsaturated fatty acids (PUFAs) docosahexaenoate (DHA) and its precursor eicosapentaenoate (EPA), and may contribute to the homeostasis of these retinal PUFAs. Omega hydroxylates saturated fatty acids such as laurate, myristate and palmitate, the catalytic efficiency decreasing in the following order: myristate &gt; laurate &gt; palmitate (C14&gt;C12&gt;C16). Mechanistically, uses molecular oxygen inserting one oxygen atom into a substrate, and reducing the second into a water molecule, with two electrons provided by NADPH via cytochrome P450 reductase (CPR; NADPH-ferrihemoprotein reductase).</text>
</comment>
<dbReference type="PANTHER" id="PTHR24291">
    <property type="entry name" value="CYTOCHROME P450 FAMILY 4"/>
    <property type="match status" value="1"/>
</dbReference>
<dbReference type="PANTHER" id="PTHR24291:SF193">
    <property type="entry name" value="CYTOCHROME P450 4V2"/>
    <property type="match status" value="1"/>
</dbReference>
<keyword evidence="6 23" id="KW-0479">Metal-binding</keyword>